<dbReference type="InterPro" id="IPR011051">
    <property type="entry name" value="RmlC_Cupin_sf"/>
</dbReference>
<feature type="site" description="May play a role in transmitting local conformational changes" evidence="9">
    <location>
        <position position="101"/>
    </location>
</feature>
<evidence type="ECO:0000256" key="8">
    <source>
        <dbReference type="ARBA" id="ARBA00023167"/>
    </source>
</evidence>
<comment type="function">
    <text evidence="9">Catalyzes 2 different reactions between oxygene and the acireductone 1,2-dihydroxy-3-keto-5-methylthiopentene (DHK-MTPene) depending upon the metal bound in the active site. Fe-containing acireductone dioxygenase (Fe-ARD) produces formate and 2-keto-4-methylthiobutyrate (KMTB), the alpha-ketoacid precursor of methionine in the methionine recycle pathway. Ni-containing acireductone dioxygenase (Ni-ARD) produces methylthiopropionate, carbon monoxide and formate, and does not lie on the methionine recycle pathway.</text>
</comment>
<dbReference type="EC" id="1.13.11.53" evidence="9"/>
<accession>A0ABV9JG29</accession>
<comment type="pathway">
    <text evidence="9">Amino-acid biosynthesis; L-methionine biosynthesis via salvage pathway; L-methionine from S-methyl-5-thio-alpha-D-ribose 1-phosphate: step 5/6.</text>
</comment>
<comment type="catalytic activity">
    <reaction evidence="9">
        <text>1,2-dihydroxy-5-(methylsulfanyl)pent-1-en-3-one + O2 = 3-(methylsulfanyl)propanoate + CO + formate + 2 H(+)</text>
        <dbReference type="Rhea" id="RHEA:14161"/>
        <dbReference type="ChEBI" id="CHEBI:15378"/>
        <dbReference type="ChEBI" id="CHEBI:15379"/>
        <dbReference type="ChEBI" id="CHEBI:15740"/>
        <dbReference type="ChEBI" id="CHEBI:17245"/>
        <dbReference type="ChEBI" id="CHEBI:49016"/>
        <dbReference type="ChEBI" id="CHEBI:49252"/>
        <dbReference type="EC" id="1.13.11.53"/>
    </reaction>
</comment>
<dbReference type="PANTHER" id="PTHR23418:SF0">
    <property type="entry name" value="ACIREDUCTONE DIOXYGENASE"/>
    <property type="match status" value="1"/>
</dbReference>
<feature type="binding site" evidence="9">
    <location>
        <position position="102"/>
    </location>
    <ligand>
        <name>Ni(2+)</name>
        <dbReference type="ChEBI" id="CHEBI:49786"/>
    </ligand>
</feature>
<dbReference type="SUPFAM" id="SSF51182">
    <property type="entry name" value="RmlC-like cupins"/>
    <property type="match status" value="1"/>
</dbReference>
<dbReference type="CDD" id="cd02232">
    <property type="entry name" value="cupin_ARD"/>
    <property type="match status" value="1"/>
</dbReference>
<feature type="binding site" evidence="9">
    <location>
        <position position="102"/>
    </location>
    <ligand>
        <name>Fe(2+)</name>
        <dbReference type="ChEBI" id="CHEBI:29033"/>
    </ligand>
</feature>
<evidence type="ECO:0000256" key="1">
    <source>
        <dbReference type="ARBA" id="ARBA00000428"/>
    </source>
</evidence>
<evidence type="ECO:0000256" key="5">
    <source>
        <dbReference type="ARBA" id="ARBA00022964"/>
    </source>
</evidence>
<comment type="subunit">
    <text evidence="9">Monomer.</text>
</comment>
<keyword evidence="7 9" id="KW-0408">Iron</keyword>
<comment type="catalytic activity">
    <reaction evidence="1 9">
        <text>1,2-dihydroxy-5-(methylsulfanyl)pent-1-en-3-one + O2 = 4-methylsulfanyl-2-oxobutanoate + formate + 2 H(+)</text>
        <dbReference type="Rhea" id="RHEA:24504"/>
        <dbReference type="ChEBI" id="CHEBI:15378"/>
        <dbReference type="ChEBI" id="CHEBI:15379"/>
        <dbReference type="ChEBI" id="CHEBI:15740"/>
        <dbReference type="ChEBI" id="CHEBI:16723"/>
        <dbReference type="ChEBI" id="CHEBI:49252"/>
        <dbReference type="EC" id="1.13.11.54"/>
    </reaction>
</comment>
<dbReference type="InterPro" id="IPR014710">
    <property type="entry name" value="RmlC-like_jellyroll"/>
</dbReference>
<evidence type="ECO:0000313" key="10">
    <source>
        <dbReference type="EMBL" id="MFC4653670.1"/>
    </source>
</evidence>
<dbReference type="Pfam" id="PF03079">
    <property type="entry name" value="ARD"/>
    <property type="match status" value="1"/>
</dbReference>
<reference evidence="11" key="1">
    <citation type="journal article" date="2019" name="Int. J. Syst. Evol. Microbiol.">
        <title>The Global Catalogue of Microorganisms (GCM) 10K type strain sequencing project: providing services to taxonomists for standard genome sequencing and annotation.</title>
        <authorList>
            <consortium name="The Broad Institute Genomics Platform"/>
            <consortium name="The Broad Institute Genome Sequencing Center for Infectious Disease"/>
            <person name="Wu L."/>
            <person name="Ma J."/>
        </authorList>
    </citation>
    <scope>NUCLEOTIDE SEQUENCE [LARGE SCALE GENOMIC DNA]</scope>
    <source>
        <strain evidence="11">DT28</strain>
    </source>
</reference>
<feature type="binding site" evidence="9">
    <location>
        <position position="140"/>
    </location>
    <ligand>
        <name>Fe(2+)</name>
        <dbReference type="ChEBI" id="CHEBI:29033"/>
    </ligand>
</feature>
<feature type="site" description="Important to generate the dianion" evidence="9">
    <location>
        <position position="104"/>
    </location>
</feature>
<evidence type="ECO:0000256" key="9">
    <source>
        <dbReference type="HAMAP-Rule" id="MF_01682"/>
    </source>
</evidence>
<dbReference type="InterPro" id="IPR004313">
    <property type="entry name" value="ARD"/>
</dbReference>
<evidence type="ECO:0000256" key="2">
    <source>
        <dbReference type="ARBA" id="ARBA00022596"/>
    </source>
</evidence>
<keyword evidence="11" id="KW-1185">Reference proteome</keyword>
<evidence type="ECO:0000256" key="7">
    <source>
        <dbReference type="ARBA" id="ARBA00023004"/>
    </source>
</evidence>
<organism evidence="10 11">
    <name type="scientific">Rheinheimera marina</name>
    <dbReference type="NCBI Taxonomy" id="1774958"/>
    <lineage>
        <taxon>Bacteria</taxon>
        <taxon>Pseudomonadati</taxon>
        <taxon>Pseudomonadota</taxon>
        <taxon>Gammaproteobacteria</taxon>
        <taxon>Chromatiales</taxon>
        <taxon>Chromatiaceae</taxon>
        <taxon>Rheinheimera</taxon>
    </lineage>
</organism>
<feature type="binding site" evidence="9">
    <location>
        <position position="98"/>
    </location>
    <ligand>
        <name>Fe(2+)</name>
        <dbReference type="ChEBI" id="CHEBI:29033"/>
    </ligand>
</feature>
<comment type="caution">
    <text evidence="10">The sequence shown here is derived from an EMBL/GenBank/DDBJ whole genome shotgun (WGS) entry which is preliminary data.</text>
</comment>
<proteinExistence type="inferred from homology"/>
<dbReference type="Proteomes" id="UP001595962">
    <property type="component" value="Unassembled WGS sequence"/>
</dbReference>
<dbReference type="HAMAP" id="MF_01682">
    <property type="entry name" value="Salvage_MtnD"/>
    <property type="match status" value="1"/>
</dbReference>
<feature type="site" description="May play a role in metal incorporation in vivo" evidence="9">
    <location>
        <position position="95"/>
    </location>
</feature>
<evidence type="ECO:0000313" key="11">
    <source>
        <dbReference type="Proteomes" id="UP001595962"/>
    </source>
</evidence>
<name>A0ABV9JG29_9GAMM</name>
<feature type="binding site" evidence="9">
    <location>
        <position position="96"/>
    </location>
    <ligand>
        <name>Fe(2+)</name>
        <dbReference type="ChEBI" id="CHEBI:29033"/>
    </ligand>
</feature>
<evidence type="ECO:0000256" key="6">
    <source>
        <dbReference type="ARBA" id="ARBA00023002"/>
    </source>
</evidence>
<keyword evidence="5 9" id="KW-0223">Dioxygenase</keyword>
<evidence type="ECO:0000256" key="3">
    <source>
        <dbReference type="ARBA" id="ARBA00022605"/>
    </source>
</evidence>
<sequence>MSQLTLYSAQNATEPQWQSEDPSAIAAKLADFGLSFRQWPVATLSEQASAEQILTHYQSEIRQLQAEAGYQTADVVSLNAEHPDKAALRQKFLAEHTHAEDEVRFFVRGRGLFCFHLQNQVLQLLCTQGDLINVPAGTLHWFDMGSAPAFTAIRLFTDPSGWVAQFSGSPIAGQFPLLD</sequence>
<keyword evidence="2 9" id="KW-0533">Nickel</keyword>
<feature type="binding site" evidence="9">
    <location>
        <position position="98"/>
    </location>
    <ligand>
        <name>Ni(2+)</name>
        <dbReference type="ChEBI" id="CHEBI:49786"/>
    </ligand>
</feature>
<protein>
    <recommendedName>
        <fullName evidence="9">Acireductone dioxygenase</fullName>
    </recommendedName>
    <alternativeName>
        <fullName evidence="9">1,2-dihydroxy-3-keto-5-methylthiopentene dioxygenase</fullName>
        <shortName evidence="9">DHK-MTPene dioxygenase</shortName>
    </alternativeName>
    <alternativeName>
        <fullName evidence="9">Acireductone dioxygenase (Fe(2+)-requiring)</fullName>
        <shortName evidence="9">ARD'</shortName>
        <shortName evidence="9">Fe-ARD</shortName>
        <ecNumber evidence="9">1.13.11.54</ecNumber>
    </alternativeName>
    <alternativeName>
        <fullName evidence="9">Acireductone dioxygenase (Ni(2+)-requiring)</fullName>
        <shortName evidence="9">ARD</shortName>
        <shortName evidence="9">Ni-ARD</shortName>
        <ecNumber evidence="9">1.13.11.53</ecNumber>
    </alternativeName>
</protein>
<feature type="binding site" evidence="9">
    <location>
        <position position="96"/>
    </location>
    <ligand>
        <name>Ni(2+)</name>
        <dbReference type="ChEBI" id="CHEBI:49786"/>
    </ligand>
</feature>
<dbReference type="EC" id="1.13.11.54" evidence="9"/>
<dbReference type="Gene3D" id="2.60.120.10">
    <property type="entry name" value="Jelly Rolls"/>
    <property type="match status" value="1"/>
</dbReference>
<keyword evidence="3 9" id="KW-0028">Amino-acid biosynthesis</keyword>
<dbReference type="InterPro" id="IPR023956">
    <property type="entry name" value="ARD_bac"/>
</dbReference>
<comment type="similarity">
    <text evidence="9">Belongs to the acireductone dioxygenase (ARD) family.</text>
</comment>
<dbReference type="PANTHER" id="PTHR23418">
    <property type="entry name" value="ACIREDUCTONE DIOXYGENASE"/>
    <property type="match status" value="1"/>
</dbReference>
<evidence type="ECO:0000256" key="4">
    <source>
        <dbReference type="ARBA" id="ARBA00022723"/>
    </source>
</evidence>
<comment type="cofactor">
    <cofactor evidence="9">
        <name>Ni(2+)</name>
        <dbReference type="ChEBI" id="CHEBI:49786"/>
    </cofactor>
    <text evidence="9">Binds 1 nickel ion per monomer.</text>
</comment>
<dbReference type="GO" id="GO:0051213">
    <property type="term" value="F:dioxygenase activity"/>
    <property type="evidence" value="ECO:0007669"/>
    <property type="project" value="UniProtKB-KW"/>
</dbReference>
<gene>
    <name evidence="9" type="primary">mtnD</name>
    <name evidence="10" type="ORF">ACFO3I_01395</name>
</gene>
<comment type="cofactor">
    <cofactor evidence="9">
        <name>Fe(2+)</name>
        <dbReference type="ChEBI" id="CHEBI:29033"/>
    </cofactor>
    <text evidence="9">Binds 1 Fe(2+) cation per monomer.</text>
</comment>
<keyword evidence="4 9" id="KW-0479">Metal-binding</keyword>
<keyword evidence="6 9" id="KW-0560">Oxidoreductase</keyword>
<keyword evidence="8 9" id="KW-0486">Methionine biosynthesis</keyword>
<dbReference type="RefSeq" id="WP_377331128.1">
    <property type="nucleotide sequence ID" value="NZ_JBHSGB010000001.1"/>
</dbReference>
<feature type="binding site" evidence="9">
    <location>
        <position position="140"/>
    </location>
    <ligand>
        <name>Ni(2+)</name>
        <dbReference type="ChEBI" id="CHEBI:49786"/>
    </ligand>
</feature>
<dbReference type="EMBL" id="JBHSGB010000001">
    <property type="protein sequence ID" value="MFC4653670.1"/>
    <property type="molecule type" value="Genomic_DNA"/>
</dbReference>